<keyword evidence="2" id="KW-0812">Transmembrane</keyword>
<keyword evidence="1" id="KW-0378">Hydrolase</keyword>
<evidence type="ECO:0000313" key="4">
    <source>
        <dbReference type="Proteomes" id="UP000050509"/>
    </source>
</evidence>
<organism evidence="3 4">
    <name type="scientific">Kouleothrix aurantiaca</name>
    <dbReference type="NCBI Taxonomy" id="186479"/>
    <lineage>
        <taxon>Bacteria</taxon>
        <taxon>Bacillati</taxon>
        <taxon>Chloroflexota</taxon>
        <taxon>Chloroflexia</taxon>
        <taxon>Chloroflexales</taxon>
        <taxon>Roseiflexineae</taxon>
        <taxon>Roseiflexaceae</taxon>
        <taxon>Kouleothrix</taxon>
    </lineage>
</organism>
<dbReference type="InterPro" id="IPR007312">
    <property type="entry name" value="Phosphoesterase"/>
</dbReference>
<keyword evidence="2" id="KW-0472">Membrane</keyword>
<dbReference type="EMBL" id="LJCR01000945">
    <property type="protein sequence ID" value="KPV51364.1"/>
    <property type="molecule type" value="Genomic_DNA"/>
</dbReference>
<keyword evidence="4" id="KW-1185">Reference proteome</keyword>
<dbReference type="Gene3D" id="3.40.720.10">
    <property type="entry name" value="Alkaline Phosphatase, subunit A"/>
    <property type="match status" value="1"/>
</dbReference>
<protein>
    <recommendedName>
        <fullName evidence="5">Acid phosphatase</fullName>
    </recommendedName>
</protein>
<proteinExistence type="predicted"/>
<sequence length="329" mass="36600">MTHRRTTLAVAAVVAVAVLMIAGLALTPRSKLTRLARLIQLDRRPANASAIVPNFKHVFIIMMENKDYGNVLNSDAMPYMKQLAQQYGVATNYYGTRHPSLPNYISLTGGDTFGIEKNCIDCTLDQANIADQIEASGRTWKAYIESLPRPCFVGDQQPLYRQKHNPFIYYNSIRNDPARCSNIVPFTQFDKDLSANTLPNYSWITPNMCNSTHDCAMGEGDKWLKTWVSKITASPAWRDNGVLFITYDEGDVDDKSGCCQHAEGGHIATLVVSPLVKPGYRSPYSYSHYSMLRTIETAWGMPLLGNANCDCSPTMADFFDDAAQAAQAR</sequence>
<dbReference type="Pfam" id="PF04185">
    <property type="entry name" value="Phosphoesterase"/>
    <property type="match status" value="1"/>
</dbReference>
<dbReference type="Proteomes" id="UP000050509">
    <property type="component" value="Unassembled WGS sequence"/>
</dbReference>
<dbReference type="PANTHER" id="PTHR31956:SF8">
    <property type="entry name" value="ACID PHOSPHATASE PHOA (AFU_ORTHOLOGUE AFUA_1G03570)"/>
    <property type="match status" value="1"/>
</dbReference>
<dbReference type="PANTHER" id="PTHR31956">
    <property type="entry name" value="NON-SPECIFIC PHOSPHOLIPASE C4-RELATED"/>
    <property type="match status" value="1"/>
</dbReference>
<dbReference type="GO" id="GO:0016788">
    <property type="term" value="F:hydrolase activity, acting on ester bonds"/>
    <property type="evidence" value="ECO:0007669"/>
    <property type="project" value="InterPro"/>
</dbReference>
<comment type="caution">
    <text evidence="3">The sequence shown here is derived from an EMBL/GenBank/DDBJ whole genome shotgun (WGS) entry which is preliminary data.</text>
</comment>
<dbReference type="GO" id="GO:0009395">
    <property type="term" value="P:phospholipid catabolic process"/>
    <property type="evidence" value="ECO:0007669"/>
    <property type="project" value="TreeGrafter"/>
</dbReference>
<accession>A0A0P9D7U5</accession>
<reference evidence="3 4" key="1">
    <citation type="submission" date="2015-09" db="EMBL/GenBank/DDBJ databases">
        <title>Draft genome sequence of Kouleothrix aurantiaca JCM 19913.</title>
        <authorList>
            <person name="Hemp J."/>
        </authorList>
    </citation>
    <scope>NUCLEOTIDE SEQUENCE [LARGE SCALE GENOMIC DNA]</scope>
    <source>
        <strain evidence="3 4">COM-B</strain>
    </source>
</reference>
<name>A0A0P9D7U5_9CHLR</name>
<keyword evidence="2" id="KW-1133">Transmembrane helix</keyword>
<gene>
    <name evidence="3" type="ORF">SE17_21605</name>
</gene>
<dbReference type="AlphaFoldDB" id="A0A0P9D7U5"/>
<evidence type="ECO:0000256" key="2">
    <source>
        <dbReference type="SAM" id="Phobius"/>
    </source>
</evidence>
<dbReference type="InterPro" id="IPR017850">
    <property type="entry name" value="Alkaline_phosphatase_core_sf"/>
</dbReference>
<evidence type="ECO:0008006" key="5">
    <source>
        <dbReference type="Google" id="ProtNLM"/>
    </source>
</evidence>
<evidence type="ECO:0000313" key="3">
    <source>
        <dbReference type="EMBL" id="KPV51364.1"/>
    </source>
</evidence>
<feature type="transmembrane region" description="Helical" evidence="2">
    <location>
        <begin position="6"/>
        <end position="27"/>
    </location>
</feature>
<evidence type="ECO:0000256" key="1">
    <source>
        <dbReference type="ARBA" id="ARBA00022801"/>
    </source>
</evidence>